<comment type="caution">
    <text evidence="2">The sequence shown here is derived from an EMBL/GenBank/DDBJ whole genome shotgun (WGS) entry which is preliminary data.</text>
</comment>
<protein>
    <submittedName>
        <fullName evidence="2">Uncharacterized protein</fullName>
    </submittedName>
</protein>
<organism evidence="2 3">
    <name type="scientific">Neobacillus kokaensis</name>
    <dbReference type="NCBI Taxonomy" id="2759023"/>
    <lineage>
        <taxon>Bacteria</taxon>
        <taxon>Bacillati</taxon>
        <taxon>Bacillota</taxon>
        <taxon>Bacilli</taxon>
        <taxon>Bacillales</taxon>
        <taxon>Bacillaceae</taxon>
        <taxon>Neobacillus</taxon>
    </lineage>
</organism>
<evidence type="ECO:0000313" key="3">
    <source>
        <dbReference type="Proteomes" id="UP000637074"/>
    </source>
</evidence>
<sequence>MYLKYYKFITKGISLSIELIVVLFIAFFEVFFSKFYSTIGRVSATRNVPLFMNWPIVEERIQLILKCKL</sequence>
<keyword evidence="1" id="KW-1133">Transmembrane helix</keyword>
<name>A0ABQ3N3B0_9BACI</name>
<feature type="transmembrane region" description="Helical" evidence="1">
    <location>
        <begin position="12"/>
        <end position="32"/>
    </location>
</feature>
<keyword evidence="1" id="KW-0812">Transmembrane</keyword>
<reference evidence="2 3" key="1">
    <citation type="journal article" date="2022" name="Int. J. Syst. Evol. Microbiol.">
        <title>Neobacillus kokaensis sp. nov., isolated from soil.</title>
        <authorList>
            <person name="Yuki K."/>
            <person name="Matsubara H."/>
            <person name="Yamaguchi S."/>
        </authorList>
    </citation>
    <scope>NUCLEOTIDE SEQUENCE [LARGE SCALE GENOMIC DNA]</scope>
    <source>
        <strain evidence="2 3">LOB 377</strain>
    </source>
</reference>
<evidence type="ECO:0000313" key="2">
    <source>
        <dbReference type="EMBL" id="GHH99440.1"/>
    </source>
</evidence>
<evidence type="ECO:0000256" key="1">
    <source>
        <dbReference type="SAM" id="Phobius"/>
    </source>
</evidence>
<accession>A0ABQ3N3B0</accession>
<keyword evidence="3" id="KW-1185">Reference proteome</keyword>
<gene>
    <name evidence="2" type="ORF">AM1BK_29830</name>
</gene>
<keyword evidence="1" id="KW-0472">Membrane</keyword>
<dbReference type="EMBL" id="BNDS01000012">
    <property type="protein sequence ID" value="GHH99440.1"/>
    <property type="molecule type" value="Genomic_DNA"/>
</dbReference>
<dbReference type="Proteomes" id="UP000637074">
    <property type="component" value="Unassembled WGS sequence"/>
</dbReference>
<proteinExistence type="predicted"/>